<keyword evidence="12" id="KW-1185">Reference proteome</keyword>
<dbReference type="EC" id="3.2.1.132" evidence="10"/>
<dbReference type="PANTHER" id="PTHR42061:SF6">
    <property type="entry name" value="ENDO-CHITOSANASE"/>
    <property type="match status" value="1"/>
</dbReference>
<dbReference type="GO" id="GO:0016977">
    <property type="term" value="F:chitosanase activity"/>
    <property type="evidence" value="ECO:0007669"/>
    <property type="project" value="UniProtKB-EC"/>
</dbReference>
<organism evidence="11 12">
    <name type="scientific">Hypocrea atroviridis (strain ATCC 20476 / IMI 206040)</name>
    <name type="common">Trichoderma atroviride</name>
    <dbReference type="NCBI Taxonomy" id="452589"/>
    <lineage>
        <taxon>Eukaryota</taxon>
        <taxon>Fungi</taxon>
        <taxon>Dikarya</taxon>
        <taxon>Ascomycota</taxon>
        <taxon>Pezizomycotina</taxon>
        <taxon>Sordariomycetes</taxon>
        <taxon>Hypocreomycetidae</taxon>
        <taxon>Hypocreales</taxon>
        <taxon>Hypocreaceae</taxon>
        <taxon>Trichoderma</taxon>
    </lineage>
</organism>
<accession>G9NTR0</accession>
<evidence type="ECO:0000313" key="12">
    <source>
        <dbReference type="Proteomes" id="UP000005426"/>
    </source>
</evidence>
<dbReference type="HOGENOM" id="CLU_1378302_0_0_1"/>
<evidence type="ECO:0000313" key="11">
    <source>
        <dbReference type="EMBL" id="EHK46099.1"/>
    </source>
</evidence>
<dbReference type="GO" id="GO:0000272">
    <property type="term" value="P:polysaccharide catabolic process"/>
    <property type="evidence" value="ECO:0007669"/>
    <property type="project" value="UniProtKB-KW"/>
</dbReference>
<evidence type="ECO:0000256" key="8">
    <source>
        <dbReference type="ARBA" id="ARBA00023295"/>
    </source>
</evidence>
<evidence type="ECO:0000256" key="10">
    <source>
        <dbReference type="RuleBase" id="RU361208"/>
    </source>
</evidence>
<protein>
    <recommendedName>
        <fullName evidence="10">Endo-chitosanase</fullName>
        <ecNumber evidence="10">3.2.1.132</ecNumber>
    </recommendedName>
</protein>
<comment type="similarity">
    <text evidence="3 10">Belongs to the glycosyl hydrolase 75 family.</text>
</comment>
<dbReference type="Pfam" id="PF07335">
    <property type="entry name" value="Glyco_hydro_75"/>
    <property type="match status" value="1"/>
</dbReference>
<reference evidence="11 12" key="1">
    <citation type="journal article" date="2011" name="Genome Biol.">
        <title>Comparative genome sequence analysis underscores mycoparasitism as the ancestral life style of Trichoderma.</title>
        <authorList>
            <person name="Kubicek C.P."/>
            <person name="Herrera-Estrella A."/>
            <person name="Seidl-Seiboth V."/>
            <person name="Martinez D.A."/>
            <person name="Druzhinina I.S."/>
            <person name="Thon M."/>
            <person name="Zeilinger S."/>
            <person name="Casas-Flores S."/>
            <person name="Horwitz B.A."/>
            <person name="Mukherjee P.K."/>
            <person name="Mukherjee M."/>
            <person name="Kredics L."/>
            <person name="Alcaraz L.D."/>
            <person name="Aerts A."/>
            <person name="Antal Z."/>
            <person name="Atanasova L."/>
            <person name="Cervantes-Badillo M.G."/>
            <person name="Challacombe J."/>
            <person name="Chertkov O."/>
            <person name="McCluskey K."/>
            <person name="Coulpier F."/>
            <person name="Deshpande N."/>
            <person name="von Doehren H."/>
            <person name="Ebbole D.J."/>
            <person name="Esquivel-Naranjo E.U."/>
            <person name="Fekete E."/>
            <person name="Flipphi M."/>
            <person name="Glaser F."/>
            <person name="Gomez-Rodriguez E.Y."/>
            <person name="Gruber S."/>
            <person name="Han C."/>
            <person name="Henrissat B."/>
            <person name="Hermosa R."/>
            <person name="Hernandez-Onate M."/>
            <person name="Karaffa L."/>
            <person name="Kosti I."/>
            <person name="Le Crom S."/>
            <person name="Lindquist E."/>
            <person name="Lucas S."/>
            <person name="Luebeck M."/>
            <person name="Luebeck P.S."/>
            <person name="Margeot A."/>
            <person name="Metz B."/>
            <person name="Misra M."/>
            <person name="Nevalainen H."/>
            <person name="Omann M."/>
            <person name="Packer N."/>
            <person name="Perrone G."/>
            <person name="Uresti-Rivera E.E."/>
            <person name="Salamov A."/>
            <person name="Schmoll M."/>
            <person name="Seiboth B."/>
            <person name="Shapiro H."/>
            <person name="Sukno S."/>
            <person name="Tamayo-Ramos J.A."/>
            <person name="Tisch D."/>
            <person name="Wiest A."/>
            <person name="Wilkinson H.H."/>
            <person name="Zhang M."/>
            <person name="Coutinho P.M."/>
            <person name="Kenerley C.M."/>
            <person name="Monte E."/>
            <person name="Baker S.E."/>
            <person name="Grigoriev I.V."/>
        </authorList>
    </citation>
    <scope>NUCLEOTIDE SEQUENCE [LARGE SCALE GENOMIC DNA]</scope>
    <source>
        <strain evidence="12">ATCC 20476 / IMI 206040</strain>
    </source>
</reference>
<evidence type="ECO:0000256" key="6">
    <source>
        <dbReference type="ARBA" id="ARBA00022801"/>
    </source>
</evidence>
<evidence type="ECO:0000256" key="5">
    <source>
        <dbReference type="ARBA" id="ARBA00022729"/>
    </source>
</evidence>
<gene>
    <name evidence="11" type="ORF">TRIATDRAFT_197013</name>
</gene>
<keyword evidence="7" id="KW-0119">Carbohydrate metabolism</keyword>
<dbReference type="InterPro" id="IPR009939">
    <property type="entry name" value="Chitosanase_fungal"/>
</dbReference>
<sequence length="198" mass="21376">MISTKYTGALLLRRSITSSGTCSNKLSSPFSGDATYRGGLPNAIFLKGSSGDYDNMNMDCDGANNSAGRYSNLGRRNRVKRPSRATVSPNLNANVHTQVVFGNEGASPSFNPQSKVMEPLSVTAIECNNEVVFFIRNSGDTNDFTSTGEAFLALVQIERPKTRQNSRSASSPWAINPLPACTSATLFEGIESLPFRHI</sequence>
<evidence type="ECO:0000256" key="3">
    <source>
        <dbReference type="ARBA" id="ARBA00007799"/>
    </source>
</evidence>
<dbReference type="PANTHER" id="PTHR42061">
    <property type="entry name" value="ENDO-CHITOSANASE"/>
    <property type="match status" value="1"/>
</dbReference>
<comment type="caution">
    <text evidence="11">The sequence shown here is derived from an EMBL/GenBank/DDBJ whole genome shotgun (WGS) entry which is preliminary data.</text>
</comment>
<evidence type="ECO:0000256" key="7">
    <source>
        <dbReference type="ARBA" id="ARBA00023277"/>
    </source>
</evidence>
<dbReference type="eggNOG" id="ENOG502S39Y">
    <property type="taxonomic scope" value="Eukaryota"/>
</dbReference>
<keyword evidence="4" id="KW-0964">Secreted</keyword>
<comment type="catalytic activity">
    <reaction evidence="1 10">
        <text>Endohydrolysis of beta-(1-&gt;4)-linkages between D-glucosamine residues in a partly acetylated chitosan.</text>
        <dbReference type="EC" id="3.2.1.132"/>
    </reaction>
</comment>
<keyword evidence="6 10" id="KW-0378">Hydrolase</keyword>
<keyword evidence="9 10" id="KW-0624">Polysaccharide degradation</keyword>
<keyword evidence="8 10" id="KW-0326">Glycosidase</keyword>
<dbReference type="Proteomes" id="UP000005426">
    <property type="component" value="Unassembled WGS sequence"/>
</dbReference>
<proteinExistence type="inferred from homology"/>
<comment type="function">
    <text evidence="10">Chitosanase catalyzing the endo-type cleavage of chitosan, the deacylated form of chitin. Chitosanase may be crucial in the degradation of the deacetylated portion of chitin in the fungal cell wall.</text>
</comment>
<keyword evidence="5" id="KW-0732">Signal</keyword>
<evidence type="ECO:0000256" key="2">
    <source>
        <dbReference type="ARBA" id="ARBA00004613"/>
    </source>
</evidence>
<dbReference type="AlphaFoldDB" id="G9NTR0"/>
<evidence type="ECO:0000256" key="9">
    <source>
        <dbReference type="ARBA" id="ARBA00023326"/>
    </source>
</evidence>
<comment type="subcellular location">
    <subcellularLocation>
        <location evidence="2 10">Secreted</location>
    </subcellularLocation>
</comment>
<evidence type="ECO:0000256" key="4">
    <source>
        <dbReference type="ARBA" id="ARBA00022525"/>
    </source>
</evidence>
<dbReference type="EMBL" id="ABDG02000023">
    <property type="protein sequence ID" value="EHK46099.1"/>
    <property type="molecule type" value="Genomic_DNA"/>
</dbReference>
<dbReference type="GO" id="GO:0005576">
    <property type="term" value="C:extracellular region"/>
    <property type="evidence" value="ECO:0007669"/>
    <property type="project" value="UniProtKB-SubCell"/>
</dbReference>
<evidence type="ECO:0000256" key="1">
    <source>
        <dbReference type="ARBA" id="ARBA00000405"/>
    </source>
</evidence>
<dbReference type="OrthoDB" id="10482965at2759"/>
<name>G9NTR0_HYPAI</name>